<dbReference type="SUPFAM" id="SSF54427">
    <property type="entry name" value="NTF2-like"/>
    <property type="match status" value="1"/>
</dbReference>
<dbReference type="InterPro" id="IPR032710">
    <property type="entry name" value="NTF2-like_dom_sf"/>
</dbReference>
<evidence type="ECO:0000313" key="3">
    <source>
        <dbReference type="Proteomes" id="UP001500767"/>
    </source>
</evidence>
<proteinExistence type="predicted"/>
<protein>
    <recommendedName>
        <fullName evidence="1">SnoaL-like domain-containing protein</fullName>
    </recommendedName>
</protein>
<sequence>MATIEDLMHANLFEVFAERDPERRMAAVRRTYTADVAFADPDEAVVGHEALSAKAQQILDSSPGFVFRAAGPVRVNHDLGYLAWDFGPEGQPPVVSGVDVALVEDGLITKVYTLLLGD</sequence>
<gene>
    <name evidence="2" type="ORF">GCM10022197_18440</name>
</gene>
<comment type="caution">
    <text evidence="2">The sequence shown here is derived from an EMBL/GenBank/DDBJ whole genome shotgun (WGS) entry which is preliminary data.</text>
</comment>
<dbReference type="Pfam" id="PF12680">
    <property type="entry name" value="SnoaL_2"/>
    <property type="match status" value="1"/>
</dbReference>
<dbReference type="RefSeq" id="WP_204910935.1">
    <property type="nucleotide sequence ID" value="NZ_BAAAYR010000002.1"/>
</dbReference>
<organism evidence="2 3">
    <name type="scientific">Microlunatus spumicola</name>
    <dbReference type="NCBI Taxonomy" id="81499"/>
    <lineage>
        <taxon>Bacteria</taxon>
        <taxon>Bacillati</taxon>
        <taxon>Actinomycetota</taxon>
        <taxon>Actinomycetes</taxon>
        <taxon>Propionibacteriales</taxon>
        <taxon>Propionibacteriaceae</taxon>
        <taxon>Microlunatus</taxon>
    </lineage>
</organism>
<feature type="domain" description="SnoaL-like" evidence="1">
    <location>
        <begin position="12"/>
        <end position="110"/>
    </location>
</feature>
<dbReference type="Proteomes" id="UP001500767">
    <property type="component" value="Unassembled WGS sequence"/>
</dbReference>
<keyword evidence="3" id="KW-1185">Reference proteome</keyword>
<evidence type="ECO:0000259" key="1">
    <source>
        <dbReference type="Pfam" id="PF12680"/>
    </source>
</evidence>
<accession>A0ABP6XCV9</accession>
<reference evidence="3" key="1">
    <citation type="journal article" date="2019" name="Int. J. Syst. Evol. Microbiol.">
        <title>The Global Catalogue of Microorganisms (GCM) 10K type strain sequencing project: providing services to taxonomists for standard genome sequencing and annotation.</title>
        <authorList>
            <consortium name="The Broad Institute Genomics Platform"/>
            <consortium name="The Broad Institute Genome Sequencing Center for Infectious Disease"/>
            <person name="Wu L."/>
            <person name="Ma J."/>
        </authorList>
    </citation>
    <scope>NUCLEOTIDE SEQUENCE [LARGE SCALE GENOMIC DNA]</scope>
    <source>
        <strain evidence="3">JCM 16540</strain>
    </source>
</reference>
<dbReference type="EMBL" id="BAAAYR010000002">
    <property type="protein sequence ID" value="GAA3563203.1"/>
    <property type="molecule type" value="Genomic_DNA"/>
</dbReference>
<evidence type="ECO:0000313" key="2">
    <source>
        <dbReference type="EMBL" id="GAA3563203.1"/>
    </source>
</evidence>
<dbReference type="InterPro" id="IPR037401">
    <property type="entry name" value="SnoaL-like"/>
</dbReference>
<dbReference type="Gene3D" id="3.10.450.50">
    <property type="match status" value="1"/>
</dbReference>
<name>A0ABP6XCV9_9ACTN</name>